<gene>
    <name evidence="8" type="ORF">BGZ70_005843</name>
</gene>
<proteinExistence type="predicted"/>
<feature type="compositionally biased region" description="Low complexity" evidence="5">
    <location>
        <begin position="441"/>
        <end position="450"/>
    </location>
</feature>
<feature type="compositionally biased region" description="Gly residues" evidence="5">
    <location>
        <begin position="575"/>
        <end position="591"/>
    </location>
</feature>
<dbReference type="EMBL" id="JAAAHY010000317">
    <property type="protein sequence ID" value="KAF9964831.1"/>
    <property type="molecule type" value="Genomic_DNA"/>
</dbReference>
<name>A0A9P6JAM7_MORAP</name>
<sequence>MTIQHAQDFMRQRSPSVRIGSNWVRIAYSNNPMRNGQRRTFQKLSAGVAKQARFDSRLASTLRYSPPAVRTMFAALFPLAFTAPDCGPAIETDPKNVILTISYPYPAVLNVGARDIGSVPNSILVITDLPSMVNESGLWNAMATLGPLVRIMLAKDRQSRISWGFCFAEYTDVKSAAIALERAESGSFTIQKKPVEVHYAHHGSFIPAYAPTQWTVAYGNEGQLAIYWDEQAFLSVYSDPTAAKLTSKAEPVAIVKSTPKRESRDELDAFYAAMGDVLKAEPSLRKSDAVFSVPATGASLTNSSAPAPSPAPALIVQELPALPTAAKIDKVQLAGIAAAQAAEQLARTEDKKRKAGQVSSIGIGGGGKKVSERDNMLRQGFRLYKLCVLQSDASIYFALQVSIQLQKWSTKQVELQSSDSPTSTPQQAQELGTAVTTTQPLSQSSQGQGLLDYSKYEPDELLDLKLTACLLCQRRLKTLQDLRKHQELSDLHKKNLQDPQAVLNALKKSRGIVSTTSGIATHSESSSSGINVGGAVTKHDEEPKYRDRAAERRQIFGQPDYPLPPTPSGRDRDYGGGGGGGSRFGGGGRGGGFQHDVVIPEQPTKDGIKEDNIGNRLLKSMGWKEGQGLGKDGAGIKAPIEASGYAKGVGIGAGLARKADGSSTLRGPLGNYADSAKELARRRYEQSE</sequence>
<dbReference type="GO" id="GO:0003723">
    <property type="term" value="F:RNA binding"/>
    <property type="evidence" value="ECO:0007669"/>
    <property type="project" value="UniProtKB-UniRule"/>
</dbReference>
<reference evidence="8" key="1">
    <citation type="journal article" date="2020" name="Fungal Divers.">
        <title>Resolving the Mortierellaceae phylogeny through synthesis of multi-gene phylogenetics and phylogenomics.</title>
        <authorList>
            <person name="Vandepol N."/>
            <person name="Liber J."/>
            <person name="Desiro A."/>
            <person name="Na H."/>
            <person name="Kennedy M."/>
            <person name="Barry K."/>
            <person name="Grigoriev I.V."/>
            <person name="Miller A.N."/>
            <person name="O'Donnell K."/>
            <person name="Stajich J.E."/>
            <person name="Bonito G."/>
        </authorList>
    </citation>
    <scope>NUCLEOTIDE SEQUENCE</scope>
    <source>
        <strain evidence="8">CK1249</strain>
    </source>
</reference>
<dbReference type="Pfam" id="PF01585">
    <property type="entry name" value="G-patch"/>
    <property type="match status" value="1"/>
</dbReference>
<dbReference type="SMART" id="SM00360">
    <property type="entry name" value="RRM"/>
    <property type="match status" value="1"/>
</dbReference>
<evidence type="ECO:0000313" key="8">
    <source>
        <dbReference type="EMBL" id="KAF9964831.1"/>
    </source>
</evidence>
<dbReference type="SMART" id="SM00443">
    <property type="entry name" value="G_patch"/>
    <property type="match status" value="1"/>
</dbReference>
<dbReference type="AlphaFoldDB" id="A0A9P6JAM7"/>
<feature type="compositionally biased region" description="Polar residues" evidence="5">
    <location>
        <begin position="518"/>
        <end position="530"/>
    </location>
</feature>
<evidence type="ECO:0000256" key="1">
    <source>
        <dbReference type="ARBA" id="ARBA00004123"/>
    </source>
</evidence>
<comment type="subcellular location">
    <subcellularLocation>
        <location evidence="1">Nucleus</location>
    </subcellularLocation>
</comment>
<feature type="domain" description="RRM" evidence="6">
    <location>
        <begin position="122"/>
        <end position="202"/>
    </location>
</feature>
<dbReference type="PROSITE" id="PS50102">
    <property type="entry name" value="RRM"/>
    <property type="match status" value="1"/>
</dbReference>
<dbReference type="OrthoDB" id="4822at2759"/>
<dbReference type="GO" id="GO:0000398">
    <property type="term" value="P:mRNA splicing, via spliceosome"/>
    <property type="evidence" value="ECO:0007669"/>
    <property type="project" value="TreeGrafter"/>
</dbReference>
<keyword evidence="2 4" id="KW-0694">RNA-binding</keyword>
<dbReference type="SUPFAM" id="SSF54928">
    <property type="entry name" value="RNA-binding domain, RBD"/>
    <property type="match status" value="1"/>
</dbReference>
<dbReference type="InterPro" id="IPR035979">
    <property type="entry name" value="RBD_domain_sf"/>
</dbReference>
<keyword evidence="3" id="KW-0539">Nucleus</keyword>
<keyword evidence="9" id="KW-1185">Reference proteome</keyword>
<dbReference type="PANTHER" id="PTHR13948">
    <property type="entry name" value="RNA-BINDING PROTEIN"/>
    <property type="match status" value="1"/>
</dbReference>
<dbReference type="Proteomes" id="UP000738359">
    <property type="component" value="Unassembled WGS sequence"/>
</dbReference>
<feature type="domain" description="G-patch" evidence="7">
    <location>
        <begin position="610"/>
        <end position="656"/>
    </location>
</feature>
<evidence type="ECO:0000256" key="4">
    <source>
        <dbReference type="PROSITE-ProRule" id="PRU00176"/>
    </source>
</evidence>
<dbReference type="InterPro" id="IPR000504">
    <property type="entry name" value="RRM_dom"/>
</dbReference>
<feature type="compositionally biased region" description="Low complexity" evidence="5">
    <location>
        <begin position="416"/>
        <end position="429"/>
    </location>
</feature>
<dbReference type="Gene3D" id="3.30.70.330">
    <property type="match status" value="1"/>
</dbReference>
<dbReference type="PROSITE" id="PS50174">
    <property type="entry name" value="G_PATCH"/>
    <property type="match status" value="1"/>
</dbReference>
<organism evidence="8 9">
    <name type="scientific">Mortierella alpina</name>
    <name type="common">Oleaginous fungus</name>
    <name type="synonym">Mortierella renispora</name>
    <dbReference type="NCBI Taxonomy" id="64518"/>
    <lineage>
        <taxon>Eukaryota</taxon>
        <taxon>Fungi</taxon>
        <taxon>Fungi incertae sedis</taxon>
        <taxon>Mucoromycota</taxon>
        <taxon>Mortierellomycotina</taxon>
        <taxon>Mortierellomycetes</taxon>
        <taxon>Mortierellales</taxon>
        <taxon>Mortierellaceae</taxon>
        <taxon>Mortierella</taxon>
    </lineage>
</organism>
<evidence type="ECO:0008006" key="10">
    <source>
        <dbReference type="Google" id="ProtNLM"/>
    </source>
</evidence>
<dbReference type="InterPro" id="IPR000467">
    <property type="entry name" value="G_patch_dom"/>
</dbReference>
<comment type="caution">
    <text evidence="8">The sequence shown here is derived from an EMBL/GenBank/DDBJ whole genome shotgun (WGS) entry which is preliminary data.</text>
</comment>
<dbReference type="GO" id="GO:0005634">
    <property type="term" value="C:nucleus"/>
    <property type="evidence" value="ECO:0007669"/>
    <property type="project" value="UniProtKB-SubCell"/>
</dbReference>
<evidence type="ECO:0000256" key="3">
    <source>
        <dbReference type="ARBA" id="ARBA00023242"/>
    </source>
</evidence>
<evidence type="ECO:0000313" key="9">
    <source>
        <dbReference type="Proteomes" id="UP000738359"/>
    </source>
</evidence>
<evidence type="ECO:0000256" key="5">
    <source>
        <dbReference type="SAM" id="MobiDB-lite"/>
    </source>
</evidence>
<feature type="region of interest" description="Disordered" evidence="5">
    <location>
        <begin position="416"/>
        <end position="450"/>
    </location>
</feature>
<evidence type="ECO:0000256" key="2">
    <source>
        <dbReference type="ARBA" id="ARBA00022884"/>
    </source>
</evidence>
<evidence type="ECO:0000259" key="7">
    <source>
        <dbReference type="PROSITE" id="PS50174"/>
    </source>
</evidence>
<dbReference type="PANTHER" id="PTHR13948:SF3">
    <property type="entry name" value="FI21118P1"/>
    <property type="match status" value="1"/>
</dbReference>
<feature type="region of interest" description="Disordered" evidence="5">
    <location>
        <begin position="518"/>
        <end position="591"/>
    </location>
</feature>
<feature type="compositionally biased region" description="Basic and acidic residues" evidence="5">
    <location>
        <begin position="537"/>
        <end position="554"/>
    </location>
</feature>
<dbReference type="InterPro" id="IPR012677">
    <property type="entry name" value="Nucleotide-bd_a/b_plait_sf"/>
</dbReference>
<dbReference type="Pfam" id="PF00076">
    <property type="entry name" value="RRM_1"/>
    <property type="match status" value="1"/>
</dbReference>
<evidence type="ECO:0000259" key="6">
    <source>
        <dbReference type="PROSITE" id="PS50102"/>
    </source>
</evidence>
<accession>A0A9P6JAM7</accession>
<protein>
    <recommendedName>
        <fullName evidence="10">G-patch domain-containing protein</fullName>
    </recommendedName>
</protein>